<evidence type="ECO:0000256" key="9">
    <source>
        <dbReference type="RuleBase" id="RU003357"/>
    </source>
</evidence>
<keyword evidence="5 9" id="KW-0798">TonB box</keyword>
<dbReference type="Pfam" id="PF13715">
    <property type="entry name" value="CarbopepD_reg_2"/>
    <property type="match status" value="1"/>
</dbReference>
<feature type="chain" id="PRO_5020416601" evidence="10">
    <location>
        <begin position="19"/>
        <end position="910"/>
    </location>
</feature>
<dbReference type="InterPro" id="IPR037066">
    <property type="entry name" value="Plug_dom_sf"/>
</dbReference>
<dbReference type="RefSeq" id="WP_129462857.1">
    <property type="nucleotide sequence ID" value="NZ_SBKQ01000001.1"/>
</dbReference>
<feature type="signal peptide" evidence="10">
    <location>
        <begin position="1"/>
        <end position="18"/>
    </location>
</feature>
<dbReference type="GO" id="GO:0009279">
    <property type="term" value="C:cell outer membrane"/>
    <property type="evidence" value="ECO:0007669"/>
    <property type="project" value="UniProtKB-SubCell"/>
</dbReference>
<accession>A0A4Q1KYH5</accession>
<feature type="domain" description="TonB-dependent receptor-like beta-barrel" evidence="11">
    <location>
        <begin position="453"/>
        <end position="875"/>
    </location>
</feature>
<dbReference type="Proteomes" id="UP000289734">
    <property type="component" value="Unassembled WGS sequence"/>
</dbReference>
<name>A0A4Q1KYH5_9FLAO</name>
<keyword evidence="3 8" id="KW-1134">Transmembrane beta strand</keyword>
<evidence type="ECO:0000256" key="1">
    <source>
        <dbReference type="ARBA" id="ARBA00004571"/>
    </source>
</evidence>
<protein>
    <submittedName>
        <fullName evidence="13">TonB-dependent receptor</fullName>
    </submittedName>
</protein>
<evidence type="ECO:0000256" key="2">
    <source>
        <dbReference type="ARBA" id="ARBA00022448"/>
    </source>
</evidence>
<dbReference type="OrthoDB" id="9768470at2"/>
<evidence type="ECO:0000256" key="10">
    <source>
        <dbReference type="SAM" id="SignalP"/>
    </source>
</evidence>
<dbReference type="Pfam" id="PF00593">
    <property type="entry name" value="TonB_dep_Rec_b-barrel"/>
    <property type="match status" value="1"/>
</dbReference>
<evidence type="ECO:0000256" key="8">
    <source>
        <dbReference type="PROSITE-ProRule" id="PRU01360"/>
    </source>
</evidence>
<evidence type="ECO:0000259" key="12">
    <source>
        <dbReference type="Pfam" id="PF07715"/>
    </source>
</evidence>
<dbReference type="PROSITE" id="PS52016">
    <property type="entry name" value="TONB_DEPENDENT_REC_3"/>
    <property type="match status" value="1"/>
</dbReference>
<reference evidence="14" key="1">
    <citation type="submission" date="2019-01" db="EMBL/GenBank/DDBJ databases">
        <title>Cytophagaceae bacterium strain CAR-16.</title>
        <authorList>
            <person name="Chen W.-M."/>
        </authorList>
    </citation>
    <scope>NUCLEOTIDE SEQUENCE [LARGE SCALE GENOMIC DNA]</scope>
    <source>
        <strain evidence="14">ICH-30</strain>
    </source>
</reference>
<dbReference type="PANTHER" id="PTHR40980">
    <property type="entry name" value="PLUG DOMAIN-CONTAINING PROTEIN"/>
    <property type="match status" value="1"/>
</dbReference>
<dbReference type="Gene3D" id="2.60.40.1120">
    <property type="entry name" value="Carboxypeptidase-like, regulatory domain"/>
    <property type="match status" value="1"/>
</dbReference>
<dbReference type="SUPFAM" id="SSF56935">
    <property type="entry name" value="Porins"/>
    <property type="match status" value="1"/>
</dbReference>
<dbReference type="InterPro" id="IPR000531">
    <property type="entry name" value="Beta-barrel_TonB"/>
</dbReference>
<comment type="caution">
    <text evidence="13">The sequence shown here is derived from an EMBL/GenBank/DDBJ whole genome shotgun (WGS) entry which is preliminary data.</text>
</comment>
<dbReference type="InterPro" id="IPR036942">
    <property type="entry name" value="Beta-barrel_TonB_sf"/>
</dbReference>
<evidence type="ECO:0000256" key="7">
    <source>
        <dbReference type="ARBA" id="ARBA00023237"/>
    </source>
</evidence>
<comment type="subcellular location">
    <subcellularLocation>
        <location evidence="1 8">Cell outer membrane</location>
        <topology evidence="1 8">Multi-pass membrane protein</topology>
    </subcellularLocation>
</comment>
<evidence type="ECO:0000313" key="14">
    <source>
        <dbReference type="Proteomes" id="UP000289734"/>
    </source>
</evidence>
<keyword evidence="7 8" id="KW-0998">Cell outer membrane</keyword>
<comment type="similarity">
    <text evidence="8 9">Belongs to the TonB-dependent receptor family.</text>
</comment>
<evidence type="ECO:0000256" key="4">
    <source>
        <dbReference type="ARBA" id="ARBA00022692"/>
    </source>
</evidence>
<feature type="domain" description="TonB-dependent receptor plug" evidence="12">
    <location>
        <begin position="131"/>
        <end position="228"/>
    </location>
</feature>
<proteinExistence type="inferred from homology"/>
<dbReference type="Gene3D" id="2.170.130.10">
    <property type="entry name" value="TonB-dependent receptor, plug domain"/>
    <property type="match status" value="1"/>
</dbReference>
<evidence type="ECO:0000256" key="3">
    <source>
        <dbReference type="ARBA" id="ARBA00022452"/>
    </source>
</evidence>
<keyword evidence="6 8" id="KW-0472">Membrane</keyword>
<evidence type="ECO:0000256" key="5">
    <source>
        <dbReference type="ARBA" id="ARBA00023077"/>
    </source>
</evidence>
<evidence type="ECO:0000259" key="11">
    <source>
        <dbReference type="Pfam" id="PF00593"/>
    </source>
</evidence>
<dbReference type="AlphaFoldDB" id="A0A4Q1KYH5"/>
<organism evidence="13 14">
    <name type="scientific">Flavobacterium piscinae</name>
    <dbReference type="NCBI Taxonomy" id="2506424"/>
    <lineage>
        <taxon>Bacteria</taxon>
        <taxon>Pseudomonadati</taxon>
        <taxon>Bacteroidota</taxon>
        <taxon>Flavobacteriia</taxon>
        <taxon>Flavobacteriales</taxon>
        <taxon>Flavobacteriaceae</taxon>
        <taxon>Flavobacterium</taxon>
    </lineage>
</organism>
<dbReference type="InterPro" id="IPR008969">
    <property type="entry name" value="CarboxyPept-like_regulatory"/>
</dbReference>
<dbReference type="InterPro" id="IPR012910">
    <property type="entry name" value="Plug_dom"/>
</dbReference>
<dbReference type="EMBL" id="SBKQ01000001">
    <property type="protein sequence ID" value="RXR35433.1"/>
    <property type="molecule type" value="Genomic_DNA"/>
</dbReference>
<dbReference type="Pfam" id="PF07715">
    <property type="entry name" value="Plug"/>
    <property type="match status" value="1"/>
</dbReference>
<keyword evidence="14" id="KW-1185">Reference proteome</keyword>
<dbReference type="SUPFAM" id="SSF49464">
    <property type="entry name" value="Carboxypeptidase regulatory domain-like"/>
    <property type="match status" value="1"/>
</dbReference>
<dbReference type="InterPro" id="IPR039426">
    <property type="entry name" value="TonB-dep_rcpt-like"/>
</dbReference>
<keyword evidence="2 8" id="KW-0813">Transport</keyword>
<keyword evidence="4 8" id="KW-0812">Transmembrane</keyword>
<gene>
    <name evidence="13" type="ORF">EQG68_00630</name>
</gene>
<keyword evidence="13" id="KW-0675">Receptor</keyword>
<dbReference type="PANTHER" id="PTHR40980:SF5">
    <property type="entry name" value="TONB-DEPENDENT RECEPTOR"/>
    <property type="match status" value="1"/>
</dbReference>
<sequence length="910" mass="102439">MKLKFLFFILFICSTVLAQKGTISGVLTDKDMNNEPLPFANVQIKGTTIGTTTDENGKYSLNVESGNYTLQLSFLGYETIEVPVIVKENQTITVNRALTAGGGVMLQDVIVQTTVSREKESALLLEQQKAVEIKQSIGAQELSRKGVSDVAGAVTKTTGITKQEGSGNIFVRGLGDRYNSTSMNGLPIPSNDPEKKNIALSLFSTDIVEFISIDKVFSGRMYGDFAGGNVDIVSKDFKGKKFFQIEIGSTINNNAVQQDVFNLQQGPSKFGFTNTAIPSNPFNAFTFENSLNPESANPIGSNFVLKAGRSFSIGEEGKLSLFATASFDNGFTYREGLNQSVSAQGAEIKSFNQKMYSYNTNSTGMFNVGYKFNPNHKINYNFLFVNSSSQVKDEFYGFIRDIAENDNGLIQRGTYTQNQLMINQLLGSHKISERIQFNWGGSFNRITSDMPDRTQNTLFFNENQNGYVFAVNTTSDNHRYYQNLIEDELASTISFDYKFKKDTEDNYKGKLTVGYNGRFKTRDFEATQFNFKIANNQVNTVVDPNNLDTFFNQTNFANNLFTIETFSGDLEPQVYDGEQNINAVFGLTEYKLTSKLTSVLGLRMEQVYQKVSWKTQLDNEGNQNSFERNEFLPSLILKYELNERNNLRFGASKTYTLPQFKERALFVYEDVTEVKIGNPDLYPSEDYNVDFKWEFFPKKEEVISLTAFGKYIKNPINEVTLASSTNDISFLNTGDTGHVYGIEFEIRKNIYEFGSENQNKLTAGFNASYMQTNQELDSDKVRDETNYNINLTNTEDSFSGASDLLLNGDVSFFKEWKNEANIMATLSYSYFSDRIYALGTETKGNLVDKALGTLDFIAKSKLNKHLGLNLTIRNILDPTVERTQENIDRDITVLSYKKGVNFSLGISYQF</sequence>
<evidence type="ECO:0000256" key="6">
    <source>
        <dbReference type="ARBA" id="ARBA00023136"/>
    </source>
</evidence>
<dbReference type="Gene3D" id="2.40.170.20">
    <property type="entry name" value="TonB-dependent receptor, beta-barrel domain"/>
    <property type="match status" value="1"/>
</dbReference>
<evidence type="ECO:0000313" key="13">
    <source>
        <dbReference type="EMBL" id="RXR35433.1"/>
    </source>
</evidence>
<keyword evidence="10" id="KW-0732">Signal</keyword>